<proteinExistence type="predicted"/>
<dbReference type="EnsemblPlants" id="OB09G19400.1">
    <property type="protein sequence ID" value="OB09G19400.1"/>
    <property type="gene ID" value="OB09G19400"/>
</dbReference>
<sequence length="97" mass="11423">MRICPAHAESLHSNDLLARSSAIGMMNKLADEKGSSPPSDPWLLQSSVSLQRTNTLHCVLLLQSLELPWPPRSYRFLHTFWRHFSRKWLRMHELFRR</sequence>
<organism evidence="1">
    <name type="scientific">Oryza brachyantha</name>
    <name type="common">malo sina</name>
    <dbReference type="NCBI Taxonomy" id="4533"/>
    <lineage>
        <taxon>Eukaryota</taxon>
        <taxon>Viridiplantae</taxon>
        <taxon>Streptophyta</taxon>
        <taxon>Embryophyta</taxon>
        <taxon>Tracheophyta</taxon>
        <taxon>Spermatophyta</taxon>
        <taxon>Magnoliopsida</taxon>
        <taxon>Liliopsida</taxon>
        <taxon>Poales</taxon>
        <taxon>Poaceae</taxon>
        <taxon>BOP clade</taxon>
        <taxon>Oryzoideae</taxon>
        <taxon>Oryzeae</taxon>
        <taxon>Oryzinae</taxon>
        <taxon>Oryza</taxon>
    </lineage>
</organism>
<accession>J3MY61</accession>
<protein>
    <submittedName>
        <fullName evidence="1">Uncharacterized protein</fullName>
    </submittedName>
</protein>
<dbReference type="Proteomes" id="UP000006038">
    <property type="component" value="Chromosome 9"/>
</dbReference>
<dbReference type="AlphaFoldDB" id="J3MY61"/>
<reference evidence="1" key="2">
    <citation type="submission" date="2013-04" db="UniProtKB">
        <authorList>
            <consortium name="EnsemblPlants"/>
        </authorList>
    </citation>
    <scope>IDENTIFICATION</scope>
</reference>
<dbReference type="HOGENOM" id="CLU_2350140_0_0_1"/>
<reference evidence="1" key="1">
    <citation type="journal article" date="2013" name="Nat. Commun.">
        <title>Whole-genome sequencing of Oryza brachyantha reveals mechanisms underlying Oryza genome evolution.</title>
        <authorList>
            <person name="Chen J."/>
            <person name="Huang Q."/>
            <person name="Gao D."/>
            <person name="Wang J."/>
            <person name="Lang Y."/>
            <person name="Liu T."/>
            <person name="Li B."/>
            <person name="Bai Z."/>
            <person name="Luis Goicoechea J."/>
            <person name="Liang C."/>
            <person name="Chen C."/>
            <person name="Zhang W."/>
            <person name="Sun S."/>
            <person name="Liao Y."/>
            <person name="Zhang X."/>
            <person name="Yang L."/>
            <person name="Song C."/>
            <person name="Wang M."/>
            <person name="Shi J."/>
            <person name="Liu G."/>
            <person name="Liu J."/>
            <person name="Zhou H."/>
            <person name="Zhou W."/>
            <person name="Yu Q."/>
            <person name="An N."/>
            <person name="Chen Y."/>
            <person name="Cai Q."/>
            <person name="Wang B."/>
            <person name="Liu B."/>
            <person name="Min J."/>
            <person name="Huang Y."/>
            <person name="Wu H."/>
            <person name="Li Z."/>
            <person name="Zhang Y."/>
            <person name="Yin Y."/>
            <person name="Song W."/>
            <person name="Jiang J."/>
            <person name="Jackson S.A."/>
            <person name="Wing R.A."/>
            <person name="Wang J."/>
            <person name="Chen M."/>
        </authorList>
    </citation>
    <scope>NUCLEOTIDE SEQUENCE [LARGE SCALE GENOMIC DNA]</scope>
    <source>
        <strain evidence="1">cv. IRGC 101232</strain>
    </source>
</reference>
<evidence type="ECO:0000313" key="2">
    <source>
        <dbReference type="Proteomes" id="UP000006038"/>
    </source>
</evidence>
<name>J3MY61_ORYBR</name>
<dbReference type="Gramene" id="OB09G19400.1">
    <property type="protein sequence ID" value="OB09G19400.1"/>
    <property type="gene ID" value="OB09G19400"/>
</dbReference>
<keyword evidence="2" id="KW-1185">Reference proteome</keyword>
<evidence type="ECO:0000313" key="1">
    <source>
        <dbReference type="EnsemblPlants" id="OB09G19400.1"/>
    </source>
</evidence>